<keyword evidence="1" id="KW-0472">Membrane</keyword>
<dbReference type="EMBL" id="QYUM01000002">
    <property type="protein sequence ID" value="RJF93408.1"/>
    <property type="molecule type" value="Genomic_DNA"/>
</dbReference>
<comment type="caution">
    <text evidence="2">The sequence shown here is derived from an EMBL/GenBank/DDBJ whole genome shotgun (WGS) entry which is preliminary data.</text>
</comment>
<dbReference type="AlphaFoldDB" id="A0A418WQ80"/>
<dbReference type="Proteomes" id="UP000286100">
    <property type="component" value="Unassembled WGS sequence"/>
</dbReference>
<keyword evidence="1" id="KW-0812">Transmembrane</keyword>
<gene>
    <name evidence="2" type="ORF">D3876_03455</name>
</gene>
<organism evidence="2 3">
    <name type="scientific">Sphingomonas cavernae</name>
    <dbReference type="NCBI Taxonomy" id="2320861"/>
    <lineage>
        <taxon>Bacteria</taxon>
        <taxon>Pseudomonadati</taxon>
        <taxon>Pseudomonadota</taxon>
        <taxon>Alphaproteobacteria</taxon>
        <taxon>Sphingomonadales</taxon>
        <taxon>Sphingomonadaceae</taxon>
        <taxon>Sphingomonas</taxon>
    </lineage>
</organism>
<dbReference type="PANTHER" id="PTHR30373:SF8">
    <property type="entry name" value="BLL7265 PROTEIN"/>
    <property type="match status" value="1"/>
</dbReference>
<evidence type="ECO:0000313" key="2">
    <source>
        <dbReference type="EMBL" id="RJF93408.1"/>
    </source>
</evidence>
<keyword evidence="3" id="KW-1185">Reference proteome</keyword>
<accession>A0A418WQ80</accession>
<evidence type="ECO:0000256" key="1">
    <source>
        <dbReference type="SAM" id="Phobius"/>
    </source>
</evidence>
<name>A0A418WQ80_9SPHN</name>
<evidence type="ECO:0008006" key="4">
    <source>
        <dbReference type="Google" id="ProtNLM"/>
    </source>
</evidence>
<dbReference type="PANTHER" id="PTHR30373">
    <property type="entry name" value="UPF0603 PROTEIN YGCG"/>
    <property type="match status" value="1"/>
</dbReference>
<feature type="transmembrane region" description="Helical" evidence="1">
    <location>
        <begin position="87"/>
        <end position="106"/>
    </location>
</feature>
<dbReference type="Gene3D" id="3.10.310.50">
    <property type="match status" value="1"/>
</dbReference>
<protein>
    <recommendedName>
        <fullName evidence="4">TPM domain-containing protein</fullName>
    </recommendedName>
</protein>
<reference evidence="2 3" key="1">
    <citation type="submission" date="2018-09" db="EMBL/GenBank/DDBJ databases">
        <authorList>
            <person name="Zhu H."/>
        </authorList>
    </citation>
    <scope>NUCLEOTIDE SEQUENCE [LARGE SCALE GENOMIC DNA]</scope>
    <source>
        <strain evidence="2 3">K2R01-6</strain>
    </source>
</reference>
<feature type="transmembrane region" description="Helical" evidence="1">
    <location>
        <begin position="48"/>
        <end position="75"/>
    </location>
</feature>
<proteinExistence type="predicted"/>
<sequence length="227" mass="25298">MAKVNRLSESDHALVSAAVSKAERGTDGEIVTIVTDVSDSYHDSALHWAVGIMFLALALFAVFPEKVIALLTWLSSGWEHEFSLREILPVIFVLLAVKFFAARWILTWTPLRLALTPRATKARRVRRRAIQYFKVGAESRTMKKTGVLIYLSMREHMAEIVADEAVHRAVAPEAWGDAMVALIDHVREGRPGEGMAAAVGRVGVILAEHFPKDHEDPNELPDRLIEL</sequence>
<keyword evidence="1" id="KW-1133">Transmembrane helix</keyword>
<evidence type="ECO:0000313" key="3">
    <source>
        <dbReference type="Proteomes" id="UP000286100"/>
    </source>
</evidence>
<dbReference type="OrthoDB" id="5825388at2"/>
<dbReference type="RefSeq" id="WP_119759685.1">
    <property type="nucleotide sequence ID" value="NZ_QYUM01000002.1"/>
</dbReference>